<dbReference type="Proteomes" id="UP000789572">
    <property type="component" value="Unassembled WGS sequence"/>
</dbReference>
<accession>A0A9N9H3I8</accession>
<proteinExistence type="predicted"/>
<protein>
    <submittedName>
        <fullName evidence="1">4973_t:CDS:1</fullName>
    </submittedName>
</protein>
<comment type="caution">
    <text evidence="1">The sequence shown here is derived from an EMBL/GenBank/DDBJ whole genome shotgun (WGS) entry which is preliminary data.</text>
</comment>
<evidence type="ECO:0000313" key="1">
    <source>
        <dbReference type="EMBL" id="CAG8655542.1"/>
    </source>
</evidence>
<name>A0A9N9H3I8_9GLOM</name>
<dbReference type="AlphaFoldDB" id="A0A9N9H3I8"/>
<reference evidence="1" key="1">
    <citation type="submission" date="2021-06" db="EMBL/GenBank/DDBJ databases">
        <authorList>
            <person name="Kallberg Y."/>
            <person name="Tangrot J."/>
            <person name="Rosling A."/>
        </authorList>
    </citation>
    <scope>NUCLEOTIDE SEQUENCE</scope>
    <source>
        <strain evidence="1">IA702</strain>
    </source>
</reference>
<dbReference type="EMBL" id="CAJVPJ010004775">
    <property type="protein sequence ID" value="CAG8655542.1"/>
    <property type="molecule type" value="Genomic_DNA"/>
</dbReference>
<keyword evidence="2" id="KW-1185">Reference proteome</keyword>
<organism evidence="1 2">
    <name type="scientific">Paraglomus occultum</name>
    <dbReference type="NCBI Taxonomy" id="144539"/>
    <lineage>
        <taxon>Eukaryota</taxon>
        <taxon>Fungi</taxon>
        <taxon>Fungi incertae sedis</taxon>
        <taxon>Mucoromycota</taxon>
        <taxon>Glomeromycotina</taxon>
        <taxon>Glomeromycetes</taxon>
        <taxon>Paraglomerales</taxon>
        <taxon>Paraglomeraceae</taxon>
        <taxon>Paraglomus</taxon>
    </lineage>
</organism>
<gene>
    <name evidence="1" type="ORF">POCULU_LOCUS10183</name>
</gene>
<dbReference type="OrthoDB" id="5563539at2759"/>
<sequence>MEQITPAPTAIASVDYLGHNYAWDENDLICTHKEITRQLADVQKKIRAETMKQPEKKDVKEKPLFGSKLRKCRGEEWQLRAEEKRLLRLQNALWRRIGHAVGAVASGNELVEPKSLNWQKECDVLWLFGPVYQSENPFEDDDDKTLV</sequence>
<evidence type="ECO:0000313" key="2">
    <source>
        <dbReference type="Proteomes" id="UP000789572"/>
    </source>
</evidence>
<feature type="non-terminal residue" evidence="1">
    <location>
        <position position="147"/>
    </location>
</feature>